<evidence type="ECO:0000256" key="1">
    <source>
        <dbReference type="ARBA" id="ARBA00000830"/>
    </source>
</evidence>
<comment type="caution">
    <text evidence="5">The sequence shown here is derived from an EMBL/GenBank/DDBJ whole genome shotgun (WGS) entry which is preliminary data.</text>
</comment>
<dbReference type="EC" id="3.1.3.18" evidence="4"/>
<keyword evidence="5" id="KW-0378">Hydrolase</keyword>
<dbReference type="PANTHER" id="PTHR43434:SF1">
    <property type="entry name" value="PHOSPHOGLYCOLATE PHOSPHATASE"/>
    <property type="match status" value="1"/>
</dbReference>
<accession>A0A2H9VTA0</accession>
<dbReference type="Gene3D" id="1.10.150.240">
    <property type="entry name" value="Putative phosphatase, domain 2"/>
    <property type="match status" value="1"/>
</dbReference>
<dbReference type="PANTHER" id="PTHR43434">
    <property type="entry name" value="PHOSPHOGLYCOLATE PHOSPHATASE"/>
    <property type="match status" value="1"/>
</dbReference>
<evidence type="ECO:0000313" key="6">
    <source>
        <dbReference type="Proteomes" id="UP000242687"/>
    </source>
</evidence>
<name>A0A2H9VTA0_9SPHI</name>
<protein>
    <recommendedName>
        <fullName evidence="4">phosphoglycolate phosphatase</fullName>
        <ecNumber evidence="4">3.1.3.18</ecNumber>
    </recommendedName>
</protein>
<dbReference type="GO" id="GO:0008967">
    <property type="term" value="F:phosphoglycolate phosphatase activity"/>
    <property type="evidence" value="ECO:0007669"/>
    <property type="project" value="UniProtKB-EC"/>
</dbReference>
<organism evidence="5 6">
    <name type="scientific">Mucilaginibacter auburnensis</name>
    <dbReference type="NCBI Taxonomy" id="1457233"/>
    <lineage>
        <taxon>Bacteria</taxon>
        <taxon>Pseudomonadati</taxon>
        <taxon>Bacteroidota</taxon>
        <taxon>Sphingobacteriia</taxon>
        <taxon>Sphingobacteriales</taxon>
        <taxon>Sphingobacteriaceae</taxon>
        <taxon>Mucilaginibacter</taxon>
    </lineage>
</organism>
<keyword evidence="6" id="KW-1185">Reference proteome</keyword>
<evidence type="ECO:0000256" key="4">
    <source>
        <dbReference type="ARBA" id="ARBA00013078"/>
    </source>
</evidence>
<comment type="similarity">
    <text evidence="3">Belongs to the HAD-like hydrolase superfamily. CbbY/CbbZ/Gph/YieH family.</text>
</comment>
<evidence type="ECO:0000313" key="5">
    <source>
        <dbReference type="EMBL" id="PJJ84057.1"/>
    </source>
</evidence>
<dbReference type="Proteomes" id="UP000242687">
    <property type="component" value="Unassembled WGS sequence"/>
</dbReference>
<dbReference type="GO" id="GO:0005829">
    <property type="term" value="C:cytosol"/>
    <property type="evidence" value="ECO:0007669"/>
    <property type="project" value="TreeGrafter"/>
</dbReference>
<dbReference type="SFLD" id="SFLDS00003">
    <property type="entry name" value="Haloacid_Dehalogenase"/>
    <property type="match status" value="1"/>
</dbReference>
<dbReference type="OrthoDB" id="9807630at2"/>
<dbReference type="RefSeq" id="WP_100340270.1">
    <property type="nucleotide sequence ID" value="NZ_PGFJ01000001.1"/>
</dbReference>
<dbReference type="InterPro" id="IPR041492">
    <property type="entry name" value="HAD_2"/>
</dbReference>
<evidence type="ECO:0000256" key="3">
    <source>
        <dbReference type="ARBA" id="ARBA00006171"/>
    </source>
</evidence>
<sequence>MLLTGYKNVIWDYDGVIQDSMPTRERGFSMIFDQYPPHQVDELLAYHHANGGLSRFNKIKYFYNTILGKEITEEEVYAYAGRFSDVMRKALTDKSLLISDSVEFIKNNYDKYQFHIASGSEQNELRFLLQELGLSSYFKTVYGSPVTKIENVKNIIAENGYNPAETCLVGDSINDYDACVANNISFIGYNNPALSHLGVGYISKFGV</sequence>
<dbReference type="InterPro" id="IPR036412">
    <property type="entry name" value="HAD-like_sf"/>
</dbReference>
<reference evidence="5 6" key="1">
    <citation type="submission" date="2017-11" db="EMBL/GenBank/DDBJ databases">
        <title>Genomic Encyclopedia of Archaeal and Bacterial Type Strains, Phase II (KMG-II): From Individual Species to Whole Genera.</title>
        <authorList>
            <person name="Goeker M."/>
        </authorList>
    </citation>
    <scope>NUCLEOTIDE SEQUENCE [LARGE SCALE GENOMIC DNA]</scope>
    <source>
        <strain evidence="5 6">DSM 28175</strain>
    </source>
</reference>
<dbReference type="Pfam" id="PF13419">
    <property type="entry name" value="HAD_2"/>
    <property type="match status" value="1"/>
</dbReference>
<dbReference type="InterPro" id="IPR050155">
    <property type="entry name" value="HAD-like_hydrolase_sf"/>
</dbReference>
<gene>
    <name evidence="5" type="ORF">CLV57_1061</name>
</gene>
<dbReference type="AlphaFoldDB" id="A0A2H9VTA0"/>
<dbReference type="EMBL" id="PGFJ01000001">
    <property type="protein sequence ID" value="PJJ84057.1"/>
    <property type="molecule type" value="Genomic_DNA"/>
</dbReference>
<dbReference type="GO" id="GO:0006281">
    <property type="term" value="P:DNA repair"/>
    <property type="evidence" value="ECO:0007669"/>
    <property type="project" value="TreeGrafter"/>
</dbReference>
<proteinExistence type="inferred from homology"/>
<dbReference type="InterPro" id="IPR023198">
    <property type="entry name" value="PGP-like_dom2"/>
</dbReference>
<dbReference type="SUPFAM" id="SSF56784">
    <property type="entry name" value="HAD-like"/>
    <property type="match status" value="1"/>
</dbReference>
<dbReference type="Gene3D" id="3.40.50.1000">
    <property type="entry name" value="HAD superfamily/HAD-like"/>
    <property type="match status" value="1"/>
</dbReference>
<comment type="pathway">
    <text evidence="2">Organic acid metabolism; glycolate biosynthesis; glycolate from 2-phosphoglycolate: step 1/1.</text>
</comment>
<comment type="catalytic activity">
    <reaction evidence="1">
        <text>2-phosphoglycolate + H2O = glycolate + phosphate</text>
        <dbReference type="Rhea" id="RHEA:14369"/>
        <dbReference type="ChEBI" id="CHEBI:15377"/>
        <dbReference type="ChEBI" id="CHEBI:29805"/>
        <dbReference type="ChEBI" id="CHEBI:43474"/>
        <dbReference type="ChEBI" id="CHEBI:58033"/>
        <dbReference type="EC" id="3.1.3.18"/>
    </reaction>
</comment>
<evidence type="ECO:0000256" key="2">
    <source>
        <dbReference type="ARBA" id="ARBA00004818"/>
    </source>
</evidence>
<dbReference type="SFLD" id="SFLDG01129">
    <property type="entry name" value="C1.5:_HAD__Beta-PGM__Phosphata"/>
    <property type="match status" value="1"/>
</dbReference>
<dbReference type="InterPro" id="IPR023214">
    <property type="entry name" value="HAD_sf"/>
</dbReference>